<protein>
    <recommendedName>
        <fullName evidence="2">ER-bound oxygenase mpaB/mpaB'/Rubber oxygenase catalytic domain-containing protein</fullName>
    </recommendedName>
</protein>
<dbReference type="PANTHER" id="PTHR36124:SF1">
    <property type="entry name" value="ER-BOUND OXYGENASE MPAB_MPAB'_RUBBER OXYGENASE CATALYTIC DOMAIN-CONTAINING PROTEIN"/>
    <property type="match status" value="1"/>
</dbReference>
<organism evidence="1">
    <name type="scientific">Talaromyces marneffei PM1</name>
    <dbReference type="NCBI Taxonomy" id="1077442"/>
    <lineage>
        <taxon>Eukaryota</taxon>
        <taxon>Fungi</taxon>
        <taxon>Dikarya</taxon>
        <taxon>Ascomycota</taxon>
        <taxon>Pezizomycotina</taxon>
        <taxon>Eurotiomycetes</taxon>
        <taxon>Eurotiomycetidae</taxon>
        <taxon>Eurotiales</taxon>
        <taxon>Trichocomaceae</taxon>
        <taxon>Talaromyces</taxon>
        <taxon>Talaromyces sect. Talaromyces</taxon>
    </lineage>
</organism>
<dbReference type="EMBL" id="JPOX01000014">
    <property type="protein sequence ID" value="KFX47659.1"/>
    <property type="molecule type" value="Genomic_DNA"/>
</dbReference>
<gene>
    <name evidence="1" type="ORF">GQ26_0140860</name>
</gene>
<dbReference type="AlphaFoldDB" id="A0A093V646"/>
<reference evidence="1" key="1">
    <citation type="journal article" date="2014" name="PLoS Genet.">
        <title>Signature Gene Expression Reveals Novel Clues to the Molecular Mechanisms of Dimorphic Transition in Penicillium marneffei.</title>
        <authorList>
            <person name="Yang E."/>
            <person name="Wang G."/>
            <person name="Cai J."/>
            <person name="Woo P.C."/>
            <person name="Lau S.K."/>
            <person name="Yuen K.-Y."/>
            <person name="Chow W.-N."/>
            <person name="Lin X."/>
        </authorList>
    </citation>
    <scope>NUCLEOTIDE SEQUENCE [LARGE SCALE GENOMIC DNA]</scope>
    <source>
        <strain evidence="1">PM1</strain>
    </source>
</reference>
<accession>A0A093V646</accession>
<dbReference type="eggNOG" id="ENOG502S0GY">
    <property type="taxonomic scope" value="Eukaryota"/>
</dbReference>
<evidence type="ECO:0008006" key="2">
    <source>
        <dbReference type="Google" id="ProtNLM"/>
    </source>
</evidence>
<proteinExistence type="predicted"/>
<dbReference type="HOGENOM" id="CLU_039076_0_0_1"/>
<evidence type="ECO:0000313" key="1">
    <source>
        <dbReference type="EMBL" id="KFX47660.1"/>
    </source>
</evidence>
<sequence length="497" mass="57516">MANACYENLNHSFLFPPSLPSSNIFLPLLTGSSQALKWIPNLGFTLEQFNLRAIRMKIMERIPSYLRETISSIQQLSTSELALYISLVLGTYVLLVRSLRYRRINQLEAHYNYRTRASMAKMTDHEAWEIQRAMAQYEFPFTVEKSLQFALFRTYGIPTISSTLMKTKQFSNNMYSGKRYVDTCVLIGEFIVHSPATVRSRIGLARTKYLHNGYRKSGSVREEDMLYTLSLFATEPIRFINLYEWRSATDLERCAMGVFWKSVGDALGIDYAAFLPSAKAAAESGNTNGTPASGYTDGIHWLEEITTWAQEYEKKAMVSAQTNRDTADQTTAILTYALPRPFKFIGNWFVSSMMDDRLRNAMLYPRAPRVVENMFWLAFEARKLFLQNLCLPRPEFMRHVAFTEKPDRQTGAYHVTNWTAEPFYVKPTLWNRWLSPSAIVARIMRFPLPGDQGDKYHPQGYDLRDMGPKQFERKGKDYLEREMKTMEKERTGQCPFL</sequence>
<dbReference type="InterPro" id="IPR046366">
    <property type="entry name" value="MPAB"/>
</dbReference>
<dbReference type="EMBL" id="JPOX01000014">
    <property type="protein sequence ID" value="KFX47660.1"/>
    <property type="molecule type" value="Genomic_DNA"/>
</dbReference>
<comment type="caution">
    <text evidence="1">The sequence shown here is derived from an EMBL/GenBank/DDBJ whole genome shotgun (WGS) entry which is preliminary data.</text>
</comment>
<name>A0A093V646_TALMA</name>
<dbReference type="GO" id="GO:0016491">
    <property type="term" value="F:oxidoreductase activity"/>
    <property type="evidence" value="ECO:0007669"/>
    <property type="project" value="InterPro"/>
</dbReference>
<dbReference type="PANTHER" id="PTHR36124">
    <property type="match status" value="1"/>
</dbReference>